<protein>
    <submittedName>
        <fullName evidence="2">Uncharacterized protein</fullName>
    </submittedName>
</protein>
<comment type="caution">
    <text evidence="2">The sequence shown here is derived from an EMBL/GenBank/DDBJ whole genome shotgun (WGS) entry which is preliminary data.</text>
</comment>
<gene>
    <name evidence="2" type="ORF">Syun_016503</name>
</gene>
<organism evidence="2 3">
    <name type="scientific">Stephania yunnanensis</name>
    <dbReference type="NCBI Taxonomy" id="152371"/>
    <lineage>
        <taxon>Eukaryota</taxon>
        <taxon>Viridiplantae</taxon>
        <taxon>Streptophyta</taxon>
        <taxon>Embryophyta</taxon>
        <taxon>Tracheophyta</taxon>
        <taxon>Spermatophyta</taxon>
        <taxon>Magnoliopsida</taxon>
        <taxon>Ranunculales</taxon>
        <taxon>Menispermaceae</taxon>
        <taxon>Menispermoideae</taxon>
        <taxon>Cissampelideae</taxon>
        <taxon>Stephania</taxon>
    </lineage>
</organism>
<accession>A0AAP0P4Y9</accession>
<evidence type="ECO:0000256" key="1">
    <source>
        <dbReference type="SAM" id="MobiDB-lite"/>
    </source>
</evidence>
<reference evidence="2 3" key="1">
    <citation type="submission" date="2024-01" db="EMBL/GenBank/DDBJ databases">
        <title>Genome assemblies of Stephania.</title>
        <authorList>
            <person name="Yang L."/>
        </authorList>
    </citation>
    <scope>NUCLEOTIDE SEQUENCE [LARGE SCALE GENOMIC DNA]</scope>
    <source>
        <strain evidence="2">YNDBR</strain>
        <tissue evidence="2">Leaf</tissue>
    </source>
</reference>
<evidence type="ECO:0000313" key="2">
    <source>
        <dbReference type="EMBL" id="KAK9127706.1"/>
    </source>
</evidence>
<dbReference type="AlphaFoldDB" id="A0AAP0P4Y9"/>
<dbReference type="Proteomes" id="UP001420932">
    <property type="component" value="Unassembled WGS sequence"/>
</dbReference>
<dbReference type="EMBL" id="JBBNAF010000007">
    <property type="protein sequence ID" value="KAK9127706.1"/>
    <property type="molecule type" value="Genomic_DNA"/>
</dbReference>
<keyword evidence="3" id="KW-1185">Reference proteome</keyword>
<evidence type="ECO:0000313" key="3">
    <source>
        <dbReference type="Proteomes" id="UP001420932"/>
    </source>
</evidence>
<sequence length="89" mass="10209">MEIRRNDDQNWSSSSTKPDALGDPQLGRRLVGDSRFLFVSADSTSRWAEALREISGRLLIKHVHRKKHNFHESADIRTAQLSWIATYSS</sequence>
<feature type="region of interest" description="Disordered" evidence="1">
    <location>
        <begin position="1"/>
        <end position="26"/>
    </location>
</feature>
<proteinExistence type="predicted"/>
<name>A0AAP0P4Y9_9MAGN</name>